<keyword evidence="2" id="KW-1185">Reference proteome</keyword>
<accession>A0A518GFX6</accession>
<protein>
    <submittedName>
        <fullName evidence="1">Uncharacterized protein</fullName>
    </submittedName>
</protein>
<sequence>MSQKRWGIRGVAFGSLVVGLLLVGGAIAVWSLSSVEHVAAGAERTTLVIDTDFDKFRQIMVRKNATGSILALSGMTLVDEQLEDLRLDASQDRRPLLNAILGKSATDLSAVKQIKVKLDDPELDADILVLQQQVDIRADSMSAVTQAKRPAGKLEAYETSLLATRDGNHTKVELALKMKVRVQVPKVFVARADEKVRQAAREAILGQAQALEAFISEHQGERLVLPELK</sequence>
<proteinExistence type="predicted"/>
<evidence type="ECO:0000313" key="2">
    <source>
        <dbReference type="Proteomes" id="UP000318017"/>
    </source>
</evidence>
<dbReference type="KEGG" id="ahel:Q31a_58370"/>
<dbReference type="Proteomes" id="UP000318017">
    <property type="component" value="Chromosome"/>
</dbReference>
<dbReference type="RefSeq" id="WP_231690951.1">
    <property type="nucleotide sequence ID" value="NZ_CP036298.1"/>
</dbReference>
<evidence type="ECO:0000313" key="1">
    <source>
        <dbReference type="EMBL" id="QDV27448.1"/>
    </source>
</evidence>
<dbReference type="EMBL" id="CP036298">
    <property type="protein sequence ID" value="QDV27448.1"/>
    <property type="molecule type" value="Genomic_DNA"/>
</dbReference>
<dbReference type="AlphaFoldDB" id="A0A518GFX6"/>
<reference evidence="1 2" key="1">
    <citation type="submission" date="2019-02" db="EMBL/GenBank/DDBJ databases">
        <title>Deep-cultivation of Planctomycetes and their phenomic and genomic characterization uncovers novel biology.</title>
        <authorList>
            <person name="Wiegand S."/>
            <person name="Jogler M."/>
            <person name="Boedeker C."/>
            <person name="Pinto D."/>
            <person name="Vollmers J."/>
            <person name="Rivas-Marin E."/>
            <person name="Kohn T."/>
            <person name="Peeters S.H."/>
            <person name="Heuer A."/>
            <person name="Rast P."/>
            <person name="Oberbeckmann S."/>
            <person name="Bunk B."/>
            <person name="Jeske O."/>
            <person name="Meyerdierks A."/>
            <person name="Storesund J.E."/>
            <person name="Kallscheuer N."/>
            <person name="Luecker S."/>
            <person name="Lage O.M."/>
            <person name="Pohl T."/>
            <person name="Merkel B.J."/>
            <person name="Hornburger P."/>
            <person name="Mueller R.-W."/>
            <person name="Bruemmer F."/>
            <person name="Labrenz M."/>
            <person name="Spormann A.M."/>
            <person name="Op den Camp H."/>
            <person name="Overmann J."/>
            <person name="Amann R."/>
            <person name="Jetten M.S.M."/>
            <person name="Mascher T."/>
            <person name="Medema M.H."/>
            <person name="Devos D.P."/>
            <person name="Kaster A.-K."/>
            <person name="Ovreas L."/>
            <person name="Rohde M."/>
            <person name="Galperin M.Y."/>
            <person name="Jogler C."/>
        </authorList>
    </citation>
    <scope>NUCLEOTIDE SEQUENCE [LARGE SCALE GENOMIC DNA]</scope>
    <source>
        <strain evidence="1 2">Q31a</strain>
    </source>
</reference>
<organism evidence="1 2">
    <name type="scientific">Aureliella helgolandensis</name>
    <dbReference type="NCBI Taxonomy" id="2527968"/>
    <lineage>
        <taxon>Bacteria</taxon>
        <taxon>Pseudomonadati</taxon>
        <taxon>Planctomycetota</taxon>
        <taxon>Planctomycetia</taxon>
        <taxon>Pirellulales</taxon>
        <taxon>Pirellulaceae</taxon>
        <taxon>Aureliella</taxon>
    </lineage>
</organism>
<name>A0A518GFX6_9BACT</name>
<gene>
    <name evidence="1" type="ORF">Q31a_58370</name>
</gene>